<feature type="domain" description="Sulfatase-modifying factor enzyme-like" evidence="4">
    <location>
        <begin position="29"/>
        <end position="85"/>
    </location>
</feature>
<evidence type="ECO:0000256" key="1">
    <source>
        <dbReference type="ARBA" id="ARBA00004319"/>
    </source>
</evidence>
<feature type="signal peptide" evidence="3">
    <location>
        <begin position="1"/>
        <end position="26"/>
    </location>
</feature>
<dbReference type="SUPFAM" id="SSF56436">
    <property type="entry name" value="C-type lectin-like"/>
    <property type="match status" value="1"/>
</dbReference>
<organism evidence="5 6">
    <name type="scientific">Anas platyrhynchos platyrhynchos</name>
    <name type="common">Northern mallard</name>
    <dbReference type="NCBI Taxonomy" id="8840"/>
    <lineage>
        <taxon>Eukaryota</taxon>
        <taxon>Metazoa</taxon>
        <taxon>Chordata</taxon>
        <taxon>Craniata</taxon>
        <taxon>Vertebrata</taxon>
        <taxon>Euteleostomi</taxon>
        <taxon>Archelosauria</taxon>
        <taxon>Archosauria</taxon>
        <taxon>Dinosauria</taxon>
        <taxon>Saurischia</taxon>
        <taxon>Theropoda</taxon>
        <taxon>Coelurosauria</taxon>
        <taxon>Aves</taxon>
        <taxon>Neognathae</taxon>
        <taxon>Galloanserae</taxon>
        <taxon>Anseriformes</taxon>
        <taxon>Anatidae</taxon>
        <taxon>Anatinae</taxon>
        <taxon>Anas</taxon>
    </lineage>
</organism>
<gene>
    <name evidence="5" type="primary">SUMF2</name>
</gene>
<evidence type="ECO:0000259" key="4">
    <source>
        <dbReference type="Pfam" id="PF03781"/>
    </source>
</evidence>
<dbReference type="GO" id="GO:0005788">
    <property type="term" value="C:endoplasmic reticulum lumen"/>
    <property type="evidence" value="ECO:0007669"/>
    <property type="project" value="UniProtKB-SubCell"/>
</dbReference>
<proteinExistence type="inferred from homology"/>
<comment type="subcellular location">
    <subcellularLocation>
        <location evidence="1">Endoplasmic reticulum lumen</location>
    </subcellularLocation>
</comment>
<dbReference type="PANTHER" id="PTHR23150:SF33">
    <property type="entry name" value="INACTIVE C-ALPHA-FORMYLGLYCINE-GENERATING ENZYME 2"/>
    <property type="match status" value="1"/>
</dbReference>
<dbReference type="Gene3D" id="3.90.1580.10">
    <property type="entry name" value="paralog of FGE (formylglycine-generating enzyme)"/>
    <property type="match status" value="1"/>
</dbReference>
<comment type="similarity">
    <text evidence="2">Belongs to the sulfatase-modifying factor family.</text>
</comment>
<dbReference type="InterPro" id="IPR005532">
    <property type="entry name" value="SUMF_dom"/>
</dbReference>
<feature type="chain" id="PRO_5019865020" evidence="3">
    <location>
        <begin position="27"/>
        <end position="108"/>
    </location>
</feature>
<keyword evidence="3" id="KW-0732">Signal</keyword>
<accession>A0A493SSZ0</accession>
<dbReference type="Ensembl" id="ENSAPLT00000020573.1">
    <property type="protein sequence ID" value="ENSAPLP00000016734.1"/>
    <property type="gene ID" value="ENSAPLG00000011312.2"/>
</dbReference>
<protein>
    <submittedName>
        <fullName evidence="5">Sulfatase modifying factor 2</fullName>
    </submittedName>
</protein>
<reference evidence="5 6" key="1">
    <citation type="submission" date="2017-10" db="EMBL/GenBank/DDBJ databases">
        <title>A new Pekin duck reference genome.</title>
        <authorList>
            <person name="Hou Z.-C."/>
            <person name="Zhou Z.-K."/>
            <person name="Zhu F."/>
            <person name="Hou S.-S."/>
        </authorList>
    </citation>
    <scope>NUCLEOTIDE SEQUENCE [LARGE SCALE GENOMIC DNA]</scope>
</reference>
<reference evidence="5" key="3">
    <citation type="submission" date="2025-09" db="UniProtKB">
        <authorList>
            <consortium name="Ensembl"/>
        </authorList>
    </citation>
    <scope>IDENTIFICATION</scope>
</reference>
<evidence type="ECO:0000256" key="2">
    <source>
        <dbReference type="ARBA" id="ARBA00005310"/>
    </source>
</evidence>
<reference evidence="5" key="2">
    <citation type="submission" date="2025-08" db="UniProtKB">
        <authorList>
            <consortium name="Ensembl"/>
        </authorList>
    </citation>
    <scope>IDENTIFICATION</scope>
</reference>
<name>A0A493SSZ0_ANAPP</name>
<evidence type="ECO:0000313" key="6">
    <source>
        <dbReference type="Proteomes" id="UP000016666"/>
    </source>
</evidence>
<sequence>MLCCRVHPYLQVNVLVLNYFTLLAYGKDENMVQLPGGTFQMGSNSPENRNEEGPVREVTVKPFAIDKYPVTNRDFRKAVSLGKQVSAKPYKPLAGKNPTNHPISAELF</sequence>
<dbReference type="PANTHER" id="PTHR23150">
    <property type="entry name" value="SULFATASE MODIFYING FACTOR 1, 2"/>
    <property type="match status" value="1"/>
</dbReference>
<dbReference type="Pfam" id="PF03781">
    <property type="entry name" value="FGE-sulfatase"/>
    <property type="match status" value="1"/>
</dbReference>
<dbReference type="InterPro" id="IPR016187">
    <property type="entry name" value="CTDL_fold"/>
</dbReference>
<evidence type="ECO:0000256" key="3">
    <source>
        <dbReference type="SAM" id="SignalP"/>
    </source>
</evidence>
<dbReference type="GeneTree" id="ENSGT00940000162897"/>
<keyword evidence="6" id="KW-1185">Reference proteome</keyword>
<dbReference type="AlphaFoldDB" id="A0A493SSZ0"/>
<dbReference type="InterPro" id="IPR042095">
    <property type="entry name" value="SUMF_sf"/>
</dbReference>
<dbReference type="InterPro" id="IPR051043">
    <property type="entry name" value="Sulfatase_Mod_Factor_Kinase"/>
</dbReference>
<dbReference type="Proteomes" id="UP000016666">
    <property type="component" value="Chromosome 20"/>
</dbReference>
<evidence type="ECO:0000313" key="5">
    <source>
        <dbReference type="Ensembl" id="ENSAPLP00000016734.1"/>
    </source>
</evidence>